<dbReference type="Proteomes" id="UP000887565">
    <property type="component" value="Unplaced"/>
</dbReference>
<keyword evidence="1" id="KW-1185">Reference proteome</keyword>
<evidence type="ECO:0000313" key="1">
    <source>
        <dbReference type="Proteomes" id="UP000887565"/>
    </source>
</evidence>
<accession>A0A915JCA4</accession>
<name>A0A915JCA4_ROMCU</name>
<protein>
    <submittedName>
        <fullName evidence="2">Uncharacterized protein</fullName>
    </submittedName>
</protein>
<proteinExistence type="predicted"/>
<dbReference type="WBParaSite" id="nRc.2.0.1.t23792-RA">
    <property type="protein sequence ID" value="nRc.2.0.1.t23792-RA"/>
    <property type="gene ID" value="nRc.2.0.1.g23792"/>
</dbReference>
<dbReference type="AlphaFoldDB" id="A0A915JCA4"/>
<evidence type="ECO:0000313" key="2">
    <source>
        <dbReference type="WBParaSite" id="nRc.2.0.1.t23792-RA"/>
    </source>
</evidence>
<sequence>MVWLCLGRLPPPNLKLCYHRRRKNGLKEKGLKIETRCAEPCSNDRTQQGTCMRQPDPGMLIFLMDVEKLKFM</sequence>
<reference evidence="2" key="1">
    <citation type="submission" date="2022-11" db="UniProtKB">
        <authorList>
            <consortium name="WormBaseParasite"/>
        </authorList>
    </citation>
    <scope>IDENTIFICATION</scope>
</reference>
<organism evidence="1 2">
    <name type="scientific">Romanomermis culicivorax</name>
    <name type="common">Nematode worm</name>
    <dbReference type="NCBI Taxonomy" id="13658"/>
    <lineage>
        <taxon>Eukaryota</taxon>
        <taxon>Metazoa</taxon>
        <taxon>Ecdysozoa</taxon>
        <taxon>Nematoda</taxon>
        <taxon>Enoplea</taxon>
        <taxon>Dorylaimia</taxon>
        <taxon>Mermithida</taxon>
        <taxon>Mermithoidea</taxon>
        <taxon>Mermithidae</taxon>
        <taxon>Romanomermis</taxon>
    </lineage>
</organism>